<keyword evidence="1" id="KW-0812">Transmembrane</keyword>
<gene>
    <name evidence="2" type="ORF">ILUMI_11416</name>
</gene>
<keyword evidence="1" id="KW-0472">Membrane</keyword>
<protein>
    <recommendedName>
        <fullName evidence="4">Craniofacial development protein 2</fullName>
    </recommendedName>
</protein>
<dbReference type="OrthoDB" id="6767704at2759"/>
<sequence>LQVCPFPERNEKRKQLHARRDVQNILFTDEKVFTVEKIFNRQNDKIYARLFKDILKNAKNIMRTQNTVFSRRFSILHLIVVSISIFVIGGSSSELTSVCVYVKLRLDRLTTIKIIQAYAPTSSYEDEKVAQFYEEILESPKAATATNNFVMGDFN</sequence>
<evidence type="ECO:0000313" key="2">
    <source>
        <dbReference type="EMBL" id="KAF2894757.1"/>
    </source>
</evidence>
<dbReference type="AlphaFoldDB" id="A0A8K0D258"/>
<evidence type="ECO:0008006" key="4">
    <source>
        <dbReference type="Google" id="ProtNLM"/>
    </source>
</evidence>
<reference evidence="2" key="1">
    <citation type="submission" date="2019-08" db="EMBL/GenBank/DDBJ databases">
        <title>The genome of the North American firefly Photinus pyralis.</title>
        <authorList>
            <consortium name="Photinus pyralis genome working group"/>
            <person name="Fallon T.R."/>
            <person name="Sander Lower S.E."/>
            <person name="Weng J.-K."/>
        </authorList>
    </citation>
    <scope>NUCLEOTIDE SEQUENCE</scope>
    <source>
        <strain evidence="2">TRF0915ILg1</strain>
        <tissue evidence="2">Whole body</tissue>
    </source>
</reference>
<accession>A0A8K0D258</accession>
<feature type="transmembrane region" description="Helical" evidence="1">
    <location>
        <begin position="73"/>
        <end position="91"/>
    </location>
</feature>
<proteinExistence type="predicted"/>
<name>A0A8K0D258_IGNLU</name>
<feature type="non-terminal residue" evidence="2">
    <location>
        <position position="1"/>
    </location>
</feature>
<keyword evidence="1" id="KW-1133">Transmembrane helix</keyword>
<feature type="non-terminal residue" evidence="2">
    <location>
        <position position="155"/>
    </location>
</feature>
<evidence type="ECO:0000256" key="1">
    <source>
        <dbReference type="SAM" id="Phobius"/>
    </source>
</evidence>
<evidence type="ECO:0000313" key="3">
    <source>
        <dbReference type="Proteomes" id="UP000801492"/>
    </source>
</evidence>
<comment type="caution">
    <text evidence="2">The sequence shown here is derived from an EMBL/GenBank/DDBJ whole genome shotgun (WGS) entry which is preliminary data.</text>
</comment>
<dbReference type="Proteomes" id="UP000801492">
    <property type="component" value="Unassembled WGS sequence"/>
</dbReference>
<keyword evidence="3" id="KW-1185">Reference proteome</keyword>
<dbReference type="EMBL" id="VTPC01006681">
    <property type="protein sequence ID" value="KAF2894757.1"/>
    <property type="molecule type" value="Genomic_DNA"/>
</dbReference>
<organism evidence="2 3">
    <name type="scientific">Ignelater luminosus</name>
    <name type="common">Cucubano</name>
    <name type="synonym">Pyrophorus luminosus</name>
    <dbReference type="NCBI Taxonomy" id="2038154"/>
    <lineage>
        <taxon>Eukaryota</taxon>
        <taxon>Metazoa</taxon>
        <taxon>Ecdysozoa</taxon>
        <taxon>Arthropoda</taxon>
        <taxon>Hexapoda</taxon>
        <taxon>Insecta</taxon>
        <taxon>Pterygota</taxon>
        <taxon>Neoptera</taxon>
        <taxon>Endopterygota</taxon>
        <taxon>Coleoptera</taxon>
        <taxon>Polyphaga</taxon>
        <taxon>Elateriformia</taxon>
        <taxon>Elateroidea</taxon>
        <taxon>Elateridae</taxon>
        <taxon>Agrypninae</taxon>
        <taxon>Pyrophorini</taxon>
        <taxon>Ignelater</taxon>
    </lineage>
</organism>